<evidence type="ECO:0000313" key="9">
    <source>
        <dbReference type="Proteomes" id="UP000176604"/>
    </source>
</evidence>
<evidence type="ECO:0000256" key="4">
    <source>
        <dbReference type="ARBA" id="ARBA00022989"/>
    </source>
</evidence>
<evidence type="ECO:0000313" key="8">
    <source>
        <dbReference type="EMBL" id="OGL77294.1"/>
    </source>
</evidence>
<dbReference type="InterPro" id="IPR007168">
    <property type="entry name" value="Phageshock_PspC_N"/>
</dbReference>
<accession>A0A1F7UHV6</accession>
<name>A0A1F7UHV6_9BACT</name>
<evidence type="ECO:0000256" key="5">
    <source>
        <dbReference type="ARBA" id="ARBA00023136"/>
    </source>
</evidence>
<feature type="domain" description="Phage shock protein PspC N-terminal" evidence="7">
    <location>
        <begin position="2"/>
        <end position="58"/>
    </location>
</feature>
<evidence type="ECO:0000256" key="2">
    <source>
        <dbReference type="ARBA" id="ARBA00022475"/>
    </source>
</evidence>
<feature type="transmembrane region" description="Helical" evidence="6">
    <location>
        <begin position="33"/>
        <end position="56"/>
    </location>
</feature>
<reference evidence="8 9" key="1">
    <citation type="journal article" date="2016" name="Nat. Commun.">
        <title>Thousands of microbial genomes shed light on interconnected biogeochemical processes in an aquifer system.</title>
        <authorList>
            <person name="Anantharaman K."/>
            <person name="Brown C.T."/>
            <person name="Hug L.A."/>
            <person name="Sharon I."/>
            <person name="Castelle C.J."/>
            <person name="Probst A.J."/>
            <person name="Thomas B.C."/>
            <person name="Singh A."/>
            <person name="Wilkins M.J."/>
            <person name="Karaoz U."/>
            <person name="Brodie E.L."/>
            <person name="Williams K.H."/>
            <person name="Hubbard S.S."/>
            <person name="Banfield J.F."/>
        </authorList>
    </citation>
    <scope>NUCLEOTIDE SEQUENCE [LARGE SCALE GENOMIC DNA]</scope>
</reference>
<keyword evidence="3 6" id="KW-0812">Transmembrane</keyword>
<evidence type="ECO:0000256" key="3">
    <source>
        <dbReference type="ARBA" id="ARBA00022692"/>
    </source>
</evidence>
<keyword evidence="2" id="KW-1003">Cell membrane</keyword>
<gene>
    <name evidence="8" type="ORF">A3J43_00545</name>
</gene>
<dbReference type="EMBL" id="MGEF01000062">
    <property type="protein sequence ID" value="OGL77294.1"/>
    <property type="molecule type" value="Genomic_DNA"/>
</dbReference>
<comment type="subcellular location">
    <subcellularLocation>
        <location evidence="1">Cell membrane</location>
        <topology evidence="1">Single-pass membrane protein</topology>
    </subcellularLocation>
</comment>
<dbReference type="PANTHER" id="PTHR33885:SF3">
    <property type="entry name" value="PHAGE SHOCK PROTEIN C"/>
    <property type="match status" value="1"/>
</dbReference>
<dbReference type="PANTHER" id="PTHR33885">
    <property type="entry name" value="PHAGE SHOCK PROTEIN C"/>
    <property type="match status" value="1"/>
</dbReference>
<comment type="caution">
    <text evidence="8">The sequence shown here is derived from an EMBL/GenBank/DDBJ whole genome shotgun (WGS) entry which is preliminary data.</text>
</comment>
<dbReference type="Proteomes" id="UP000176604">
    <property type="component" value="Unassembled WGS sequence"/>
</dbReference>
<dbReference type="InterPro" id="IPR052027">
    <property type="entry name" value="PspC"/>
</dbReference>
<evidence type="ECO:0000259" key="7">
    <source>
        <dbReference type="Pfam" id="PF04024"/>
    </source>
</evidence>
<organism evidence="8 9">
    <name type="scientific">Candidatus Uhrbacteria bacterium RIFCSPHIGHO2_12_FULL_54_23</name>
    <dbReference type="NCBI Taxonomy" id="1802397"/>
    <lineage>
        <taxon>Bacteria</taxon>
        <taxon>Candidatus Uhriibacteriota</taxon>
    </lineage>
</organism>
<proteinExistence type="predicted"/>
<protein>
    <recommendedName>
        <fullName evidence="7">Phage shock protein PspC N-terminal domain-containing protein</fullName>
    </recommendedName>
</protein>
<dbReference type="Pfam" id="PF04024">
    <property type="entry name" value="PspC"/>
    <property type="match status" value="1"/>
</dbReference>
<evidence type="ECO:0000256" key="6">
    <source>
        <dbReference type="SAM" id="Phobius"/>
    </source>
</evidence>
<sequence length="115" mass="12804">MKKLYRSRTNKMIAGVCGGLGEYLNIDATIVRLAFVLLTLMSGFGVLLYIVLWIIVPLEGESGSDLNRTHLTDVATEMKKTAQEMAGEVKKTVEEFKKKKNVKKGDEPETPAEEK</sequence>
<dbReference type="AlphaFoldDB" id="A0A1F7UHV6"/>
<keyword evidence="5 6" id="KW-0472">Membrane</keyword>
<dbReference type="GO" id="GO:0005886">
    <property type="term" value="C:plasma membrane"/>
    <property type="evidence" value="ECO:0007669"/>
    <property type="project" value="UniProtKB-SubCell"/>
</dbReference>
<keyword evidence="4 6" id="KW-1133">Transmembrane helix</keyword>
<evidence type="ECO:0000256" key="1">
    <source>
        <dbReference type="ARBA" id="ARBA00004162"/>
    </source>
</evidence>